<evidence type="ECO:0000256" key="9">
    <source>
        <dbReference type="PIRNR" id="PIRNR003128"/>
    </source>
</evidence>
<dbReference type="GO" id="GO:0043590">
    <property type="term" value="C:bacterial nucleoid"/>
    <property type="evidence" value="ECO:0007669"/>
    <property type="project" value="TreeGrafter"/>
</dbReference>
<dbReference type="CDD" id="cd03241">
    <property type="entry name" value="ABC_RecN"/>
    <property type="match status" value="2"/>
</dbReference>
<gene>
    <name evidence="12" type="ORF">HMPREF3182_00022</name>
</gene>
<accession>A0A134CLK9</accession>
<dbReference type="Gene3D" id="3.40.50.300">
    <property type="entry name" value="P-loop containing nucleotide triphosphate hydrolases"/>
    <property type="match status" value="2"/>
</dbReference>
<evidence type="ECO:0000259" key="11">
    <source>
        <dbReference type="Pfam" id="PF02463"/>
    </source>
</evidence>
<keyword evidence="13" id="KW-1185">Reference proteome</keyword>
<evidence type="ECO:0000313" key="13">
    <source>
        <dbReference type="Proteomes" id="UP000070160"/>
    </source>
</evidence>
<dbReference type="Pfam" id="PF02463">
    <property type="entry name" value="SMC_N"/>
    <property type="match status" value="1"/>
</dbReference>
<feature type="domain" description="RecF/RecN/SMC N-terminal" evidence="11">
    <location>
        <begin position="7"/>
        <end position="519"/>
    </location>
</feature>
<dbReference type="GO" id="GO:0005524">
    <property type="term" value="F:ATP binding"/>
    <property type="evidence" value="ECO:0007669"/>
    <property type="project" value="UniProtKB-KW"/>
</dbReference>
<keyword evidence="6" id="KW-0067">ATP-binding</keyword>
<dbReference type="PATRIC" id="fig|1588748.3.peg.22"/>
<evidence type="ECO:0000256" key="10">
    <source>
        <dbReference type="SAM" id="Coils"/>
    </source>
</evidence>
<feature type="coiled-coil region" evidence="10">
    <location>
        <begin position="300"/>
        <end position="372"/>
    </location>
</feature>
<evidence type="ECO:0000256" key="7">
    <source>
        <dbReference type="ARBA" id="ARBA00023204"/>
    </source>
</evidence>
<keyword evidence="4" id="KW-0547">Nucleotide-binding</keyword>
<dbReference type="InterPro" id="IPR004604">
    <property type="entry name" value="DNA_recomb/repair_RecN"/>
</dbReference>
<evidence type="ECO:0000256" key="4">
    <source>
        <dbReference type="ARBA" id="ARBA00022741"/>
    </source>
</evidence>
<evidence type="ECO:0000256" key="6">
    <source>
        <dbReference type="ARBA" id="ARBA00022840"/>
    </source>
</evidence>
<keyword evidence="10" id="KW-0175">Coiled coil</keyword>
<evidence type="ECO:0000256" key="8">
    <source>
        <dbReference type="ARBA" id="ARBA00033408"/>
    </source>
</evidence>
<protein>
    <recommendedName>
        <fullName evidence="3 9">DNA repair protein RecN</fullName>
    </recommendedName>
    <alternativeName>
        <fullName evidence="8 9">Recombination protein N</fullName>
    </alternativeName>
</protein>
<comment type="caution">
    <text evidence="12">The sequence shown here is derived from an EMBL/GenBank/DDBJ whole genome shotgun (WGS) entry which is preliminary data.</text>
</comment>
<keyword evidence="5 9" id="KW-0227">DNA damage</keyword>
<dbReference type="GO" id="GO:0009432">
    <property type="term" value="P:SOS response"/>
    <property type="evidence" value="ECO:0007669"/>
    <property type="project" value="TreeGrafter"/>
</dbReference>
<dbReference type="AlphaFoldDB" id="A0A134CLK9"/>
<dbReference type="PANTHER" id="PTHR11059:SF0">
    <property type="entry name" value="DNA REPAIR PROTEIN RECN"/>
    <property type="match status" value="1"/>
</dbReference>
<dbReference type="NCBIfam" id="TIGR00634">
    <property type="entry name" value="recN"/>
    <property type="match status" value="1"/>
</dbReference>
<keyword evidence="7 9" id="KW-0234">DNA repair</keyword>
<evidence type="ECO:0000256" key="2">
    <source>
        <dbReference type="ARBA" id="ARBA00009441"/>
    </source>
</evidence>
<sequence>MNEVFMLQYLHIKHFALIEDVHIHFGDGLTIFTGETGAGKSILLDAIGMLAGKRASASFVRQGTESFWVEGAFFLSTPDEALQRILLENHIEMEDGQLVIARKWQRNGRGTVLVNGTLVPLVVAKQIGDYLLDIHGQYDNRLIFDPLYHVDLLDGLTPEVQAARAAYDEVYRTWQTLAHEVKKLSHDESEKARLLSVLDFQIKEIEKHNLKIGEDEALEKKVRLASKGEHIKNNMRELVYTFDGSDRQAGVLEQAETVQRLLGKMGTYEPLFQQVEARWETLVYELKDVYESLVTYADDVEFDEQALDAMQERLAKMEKLKRKYGPSIEDILAFLQHAKQEYQKLEDVDNQLARVKKKLVAAQQQAKEKAQALYDVRLHVAKQFQQSMTETLGKLGMPHSQIRFHIEPMETVTAIGAKVVELYFSANKGEAVQPLAKIASGGEVSRIALALKSIGERKQSDKTRIFDEIDVGISGQTGVQVAKHMHQLCQQEQVFCITHLPQTAAAADKHYVIYKKEEKGRTISQVKLLSPQEHVQEIARMFTGDDVREEGIEAARTLIRQSKDADEKGNSLT</sequence>
<comment type="function">
    <text evidence="1 9">May be involved in recombinational repair of damaged DNA.</text>
</comment>
<evidence type="ECO:0000256" key="3">
    <source>
        <dbReference type="ARBA" id="ARBA00021315"/>
    </source>
</evidence>
<proteinExistence type="inferred from homology"/>
<dbReference type="SUPFAM" id="SSF52540">
    <property type="entry name" value="P-loop containing nucleoside triphosphate hydrolases"/>
    <property type="match status" value="1"/>
</dbReference>
<dbReference type="PIRSF" id="PIRSF003128">
    <property type="entry name" value="RecN"/>
    <property type="match status" value="1"/>
</dbReference>
<evidence type="ECO:0000256" key="1">
    <source>
        <dbReference type="ARBA" id="ARBA00003618"/>
    </source>
</evidence>
<organism evidence="12 13">
    <name type="scientific">Megasphaera hutchinsoni</name>
    <dbReference type="NCBI Taxonomy" id="1588748"/>
    <lineage>
        <taxon>Bacteria</taxon>
        <taxon>Bacillati</taxon>
        <taxon>Bacillota</taxon>
        <taxon>Negativicutes</taxon>
        <taxon>Veillonellales</taxon>
        <taxon>Veillonellaceae</taxon>
        <taxon>Megasphaera</taxon>
    </lineage>
</organism>
<dbReference type="InterPro" id="IPR027417">
    <property type="entry name" value="P-loop_NTPase"/>
</dbReference>
<dbReference type="InterPro" id="IPR003395">
    <property type="entry name" value="RecF/RecN/SMC_N"/>
</dbReference>
<dbReference type="STRING" id="1588748.HMPREF3182_00022"/>
<dbReference type="EMBL" id="LSDT01000002">
    <property type="protein sequence ID" value="KXB93106.1"/>
    <property type="molecule type" value="Genomic_DNA"/>
</dbReference>
<dbReference type="GO" id="GO:0006281">
    <property type="term" value="P:DNA repair"/>
    <property type="evidence" value="ECO:0007669"/>
    <property type="project" value="UniProtKB-KW"/>
</dbReference>
<name>A0A134CLK9_9FIRM</name>
<reference evidence="13" key="1">
    <citation type="submission" date="2016-01" db="EMBL/GenBank/DDBJ databases">
        <authorList>
            <person name="Mitreva M."/>
            <person name="Pepin K.H."/>
            <person name="Mihindukulasuriya K.A."/>
            <person name="Fulton R."/>
            <person name="Fronick C."/>
            <person name="O'Laughlin M."/>
            <person name="Miner T."/>
            <person name="Herter B."/>
            <person name="Rosa B.A."/>
            <person name="Cordes M."/>
            <person name="Tomlinson C."/>
            <person name="Wollam A."/>
            <person name="Palsikar V.B."/>
            <person name="Mardis E.R."/>
            <person name="Wilson R.K."/>
        </authorList>
    </citation>
    <scope>NUCLEOTIDE SEQUENCE [LARGE SCALE GENOMIC DNA]</scope>
    <source>
        <strain evidence="13">KA00182</strain>
    </source>
</reference>
<comment type="similarity">
    <text evidence="2 9">Belongs to the RecN family.</text>
</comment>
<evidence type="ECO:0000256" key="5">
    <source>
        <dbReference type="ARBA" id="ARBA00022763"/>
    </source>
</evidence>
<evidence type="ECO:0000313" key="12">
    <source>
        <dbReference type="EMBL" id="KXB93106.1"/>
    </source>
</evidence>
<dbReference type="GO" id="GO:0006310">
    <property type="term" value="P:DNA recombination"/>
    <property type="evidence" value="ECO:0007669"/>
    <property type="project" value="InterPro"/>
</dbReference>
<dbReference type="PANTHER" id="PTHR11059">
    <property type="entry name" value="DNA REPAIR PROTEIN RECN"/>
    <property type="match status" value="1"/>
</dbReference>
<dbReference type="Proteomes" id="UP000070160">
    <property type="component" value="Unassembled WGS sequence"/>
</dbReference>